<evidence type="ECO:0000313" key="1">
    <source>
        <dbReference type="EMBL" id="KAK8856522.1"/>
    </source>
</evidence>
<protein>
    <submittedName>
        <fullName evidence="1">Uncharacterized protein</fullName>
    </submittedName>
</protein>
<accession>A0ABR2I2B4</accession>
<organism evidence="1 2">
    <name type="scientific">Apiospora arundinis</name>
    <dbReference type="NCBI Taxonomy" id="335852"/>
    <lineage>
        <taxon>Eukaryota</taxon>
        <taxon>Fungi</taxon>
        <taxon>Dikarya</taxon>
        <taxon>Ascomycota</taxon>
        <taxon>Pezizomycotina</taxon>
        <taxon>Sordariomycetes</taxon>
        <taxon>Xylariomycetidae</taxon>
        <taxon>Amphisphaeriales</taxon>
        <taxon>Apiosporaceae</taxon>
        <taxon>Apiospora</taxon>
    </lineage>
</organism>
<dbReference type="EMBL" id="JAPCWZ010000007">
    <property type="protein sequence ID" value="KAK8856522.1"/>
    <property type="molecule type" value="Genomic_DNA"/>
</dbReference>
<dbReference type="Proteomes" id="UP001390339">
    <property type="component" value="Unassembled WGS sequence"/>
</dbReference>
<dbReference type="PANTHER" id="PTHR38790">
    <property type="entry name" value="2EXR DOMAIN-CONTAINING PROTEIN-RELATED"/>
    <property type="match status" value="1"/>
</dbReference>
<comment type="caution">
    <text evidence="1">The sequence shown here is derived from an EMBL/GenBank/DDBJ whole genome shotgun (WGS) entry which is preliminary data.</text>
</comment>
<evidence type="ECO:0000313" key="2">
    <source>
        <dbReference type="Proteomes" id="UP001390339"/>
    </source>
</evidence>
<sequence>MDREKTVVFPFLDLPIEVRLQVYKWVHLQHPLLNKQPKPHDSSAYVCKRVIATVNIGLSEEGPGPLMLEAADGGSINNSASNKNKESARAAAAPMPLLSPYRHCAAIPTALLRANRQIYTEARAIALEESEFNFTYLTANPGIYTAHVATLCLLPQPWQRNVMRYVRLEVTAWDLVNVSKVMWTRLCGLWAVSLRGLRIKIQSSDSPFNIWRPSIQAGQNSDGGDIHNTPIKGISYHARKTEEVPLHIMLAGLRLLKALQQLEIELNLLTWDAADKITWCRKLGEALNEDRGKDSRPVDVICVEKK</sequence>
<proteinExistence type="predicted"/>
<keyword evidence="2" id="KW-1185">Reference proteome</keyword>
<gene>
    <name evidence="1" type="ORF">PGQ11_012434</name>
</gene>
<reference evidence="1 2" key="1">
    <citation type="journal article" date="2024" name="IMA Fungus">
        <title>Apiospora arundinis, a panoply of carbohydrate-active enzymes and secondary metabolites.</title>
        <authorList>
            <person name="Sorensen T."/>
            <person name="Petersen C."/>
            <person name="Muurmann A.T."/>
            <person name="Christiansen J.V."/>
            <person name="Brundto M.L."/>
            <person name="Overgaard C.K."/>
            <person name="Boysen A.T."/>
            <person name="Wollenberg R.D."/>
            <person name="Larsen T.O."/>
            <person name="Sorensen J.L."/>
            <person name="Nielsen K.L."/>
            <person name="Sondergaard T.E."/>
        </authorList>
    </citation>
    <scope>NUCLEOTIDE SEQUENCE [LARGE SCALE GENOMIC DNA]</scope>
    <source>
        <strain evidence="1 2">AAU 773</strain>
    </source>
</reference>
<name>A0ABR2I2B4_9PEZI</name>